<dbReference type="HOGENOM" id="CLU_089142_0_1_1"/>
<name>D0N9X7_PHYIT</name>
<organism evidence="4 5">
    <name type="scientific">Phytophthora infestans (strain T30-4)</name>
    <name type="common">Potato late blight agent</name>
    <dbReference type="NCBI Taxonomy" id="403677"/>
    <lineage>
        <taxon>Eukaryota</taxon>
        <taxon>Sar</taxon>
        <taxon>Stramenopiles</taxon>
        <taxon>Oomycota</taxon>
        <taxon>Peronosporomycetes</taxon>
        <taxon>Peronosporales</taxon>
        <taxon>Peronosporaceae</taxon>
        <taxon>Phytophthora</taxon>
    </lineage>
</organism>
<feature type="signal peptide" evidence="2">
    <location>
        <begin position="1"/>
        <end position="20"/>
    </location>
</feature>
<dbReference type="PANTHER" id="PTHR34737">
    <property type="entry name" value="EF-HAND DOMAIN-CONTAINING PROTEIN"/>
    <property type="match status" value="1"/>
</dbReference>
<accession>D0N9X7</accession>
<evidence type="ECO:0000259" key="3">
    <source>
        <dbReference type="Pfam" id="PF24784"/>
    </source>
</evidence>
<feature type="domain" description="Temptin Cys/Cys disulfide" evidence="3">
    <location>
        <begin position="19"/>
        <end position="96"/>
    </location>
</feature>
<sequence length="186" mass="18990">MKTSVAFATVLICTFDSVMGLAKYLDELPNGSSFSQELGHPDKDTSMYTEFATAFANAGHSWTSEFCKATFPGDSMTNGEAFSDPCCTWTKGGTTDFTVPAFTFTTSPIQATTCASTTNQTSSTSSTAASTTSSTAASSDGSSTPTTTDTLATTDVPIATDAPTSPTMPSAMGGCAAKGAGDMSEL</sequence>
<feature type="region of interest" description="Disordered" evidence="1">
    <location>
        <begin position="115"/>
        <end position="186"/>
    </location>
</feature>
<keyword evidence="5" id="KW-1185">Reference proteome</keyword>
<feature type="compositionally biased region" description="Low complexity" evidence="1">
    <location>
        <begin position="115"/>
        <end position="155"/>
    </location>
</feature>
<evidence type="ECO:0000256" key="2">
    <source>
        <dbReference type="SAM" id="SignalP"/>
    </source>
</evidence>
<feature type="chain" id="PRO_5003012258" description="Temptin Cys/Cys disulfide domain-containing protein" evidence="2">
    <location>
        <begin position="21"/>
        <end position="186"/>
    </location>
</feature>
<reference evidence="5" key="1">
    <citation type="journal article" date="2009" name="Nature">
        <title>Genome sequence and analysis of the Irish potato famine pathogen Phytophthora infestans.</title>
        <authorList>
            <consortium name="The Broad Institute Genome Sequencing Platform"/>
            <person name="Haas B.J."/>
            <person name="Kamoun S."/>
            <person name="Zody M.C."/>
            <person name="Jiang R.H."/>
            <person name="Handsaker R.E."/>
            <person name="Cano L.M."/>
            <person name="Grabherr M."/>
            <person name="Kodira C.D."/>
            <person name="Raffaele S."/>
            <person name="Torto-Alalibo T."/>
            <person name="Bozkurt T.O."/>
            <person name="Ah-Fong A.M."/>
            <person name="Alvarado L."/>
            <person name="Anderson V.L."/>
            <person name="Armstrong M.R."/>
            <person name="Avrova A."/>
            <person name="Baxter L."/>
            <person name="Beynon J."/>
            <person name="Boevink P.C."/>
            <person name="Bollmann S.R."/>
            <person name="Bos J.I."/>
            <person name="Bulone V."/>
            <person name="Cai G."/>
            <person name="Cakir C."/>
            <person name="Carrington J.C."/>
            <person name="Chawner M."/>
            <person name="Conti L."/>
            <person name="Costanzo S."/>
            <person name="Ewan R."/>
            <person name="Fahlgren N."/>
            <person name="Fischbach M.A."/>
            <person name="Fugelstad J."/>
            <person name="Gilroy E.M."/>
            <person name="Gnerre S."/>
            <person name="Green P.J."/>
            <person name="Grenville-Briggs L.J."/>
            <person name="Griffith J."/>
            <person name="Grunwald N.J."/>
            <person name="Horn K."/>
            <person name="Horner N.R."/>
            <person name="Hu C.H."/>
            <person name="Huitema E."/>
            <person name="Jeong D.H."/>
            <person name="Jones A.M."/>
            <person name="Jones J.D."/>
            <person name="Jones R.W."/>
            <person name="Karlsson E.K."/>
            <person name="Kunjeti S.G."/>
            <person name="Lamour K."/>
            <person name="Liu Z."/>
            <person name="Ma L."/>
            <person name="Maclean D."/>
            <person name="Chibucos M.C."/>
            <person name="McDonald H."/>
            <person name="McWalters J."/>
            <person name="Meijer H.J."/>
            <person name="Morgan W."/>
            <person name="Morris P.F."/>
            <person name="Munro C.A."/>
            <person name="O'Neill K."/>
            <person name="Ospina-Giraldo M."/>
            <person name="Pinzon A."/>
            <person name="Pritchard L."/>
            <person name="Ramsahoye B."/>
            <person name="Ren Q."/>
            <person name="Restrepo S."/>
            <person name="Roy S."/>
            <person name="Sadanandom A."/>
            <person name="Savidor A."/>
            <person name="Schornack S."/>
            <person name="Schwartz D.C."/>
            <person name="Schumann U.D."/>
            <person name="Schwessinger B."/>
            <person name="Seyer L."/>
            <person name="Sharpe T."/>
            <person name="Silvar C."/>
            <person name="Song J."/>
            <person name="Studholme D.J."/>
            <person name="Sykes S."/>
            <person name="Thines M."/>
            <person name="van de Vondervoort P.J."/>
            <person name="Phuntumart V."/>
            <person name="Wawra S."/>
            <person name="Weide R."/>
            <person name="Win J."/>
            <person name="Young C."/>
            <person name="Zhou S."/>
            <person name="Fry W."/>
            <person name="Meyers B.C."/>
            <person name="van West P."/>
            <person name="Ristaino J."/>
            <person name="Govers F."/>
            <person name="Birch P.R."/>
            <person name="Whisson S.C."/>
            <person name="Judelson H.S."/>
            <person name="Nusbaum C."/>
        </authorList>
    </citation>
    <scope>NUCLEOTIDE SEQUENCE [LARGE SCALE GENOMIC DNA]</scope>
    <source>
        <strain evidence="5">T30-4</strain>
    </source>
</reference>
<dbReference type="EMBL" id="DS028129">
    <property type="protein sequence ID" value="EEY54231.1"/>
    <property type="molecule type" value="Genomic_DNA"/>
</dbReference>
<dbReference type="Pfam" id="PF24784">
    <property type="entry name" value="Temptin_C"/>
    <property type="match status" value="1"/>
</dbReference>
<dbReference type="AlphaFoldDB" id="D0N9X7"/>
<dbReference type="InParanoid" id="D0N9X7"/>
<gene>
    <name evidence="4" type="ORF">PITG_07832</name>
</gene>
<dbReference type="VEuPathDB" id="FungiDB:PITG_07832"/>
<dbReference type="InterPro" id="IPR055313">
    <property type="entry name" value="Temptin-like"/>
</dbReference>
<evidence type="ECO:0000313" key="4">
    <source>
        <dbReference type="EMBL" id="EEY54231.1"/>
    </source>
</evidence>
<dbReference type="KEGG" id="pif:PITG_07832"/>
<evidence type="ECO:0000313" key="5">
    <source>
        <dbReference type="Proteomes" id="UP000006643"/>
    </source>
</evidence>
<dbReference type="eggNOG" id="ENOG502RECB">
    <property type="taxonomic scope" value="Eukaryota"/>
</dbReference>
<protein>
    <recommendedName>
        <fullName evidence="3">Temptin Cys/Cys disulfide domain-containing protein</fullName>
    </recommendedName>
</protein>
<dbReference type="OrthoDB" id="166578at2759"/>
<evidence type="ECO:0000256" key="1">
    <source>
        <dbReference type="SAM" id="MobiDB-lite"/>
    </source>
</evidence>
<dbReference type="InterPro" id="IPR057626">
    <property type="entry name" value="S-S_Temptin"/>
</dbReference>
<keyword evidence="2" id="KW-0732">Signal</keyword>
<dbReference type="RefSeq" id="XP_002904053.1">
    <property type="nucleotide sequence ID" value="XM_002904007.1"/>
</dbReference>
<dbReference type="GeneID" id="9465812"/>
<dbReference type="OMA" id="WTAEFCA"/>
<dbReference type="PANTHER" id="PTHR34737:SF2">
    <property type="entry name" value="EF-HAND DOMAIN-CONTAINING PROTEIN"/>
    <property type="match status" value="1"/>
</dbReference>
<proteinExistence type="predicted"/>
<dbReference type="Proteomes" id="UP000006643">
    <property type="component" value="Unassembled WGS sequence"/>
</dbReference>